<dbReference type="Proteomes" id="UP000836841">
    <property type="component" value="Chromosome 7"/>
</dbReference>
<dbReference type="Pfam" id="PF23622">
    <property type="entry name" value="LRR_At1g61320_AtMIF1"/>
    <property type="match status" value="1"/>
</dbReference>
<keyword evidence="14" id="KW-1185">Reference proteome</keyword>
<dbReference type="InterPro" id="IPR016635">
    <property type="entry name" value="AP_complex_ssu"/>
</dbReference>
<dbReference type="GO" id="GO:0006886">
    <property type="term" value="P:intracellular protein transport"/>
    <property type="evidence" value="ECO:0007669"/>
    <property type="project" value="InterPro"/>
</dbReference>
<evidence type="ECO:0000256" key="11">
    <source>
        <dbReference type="ARBA" id="ARBA00082295"/>
    </source>
</evidence>
<dbReference type="Gene3D" id="1.20.1280.50">
    <property type="match status" value="1"/>
</dbReference>
<dbReference type="SUPFAM" id="SSF64356">
    <property type="entry name" value="SNARE-like"/>
    <property type="match status" value="1"/>
</dbReference>
<dbReference type="InterPro" id="IPR044733">
    <property type="entry name" value="AP1_sigma"/>
</dbReference>
<evidence type="ECO:0000313" key="13">
    <source>
        <dbReference type="EMBL" id="CAH2076664.1"/>
    </source>
</evidence>
<evidence type="ECO:0000256" key="6">
    <source>
        <dbReference type="ARBA" id="ARBA00023034"/>
    </source>
</evidence>
<dbReference type="GO" id="GO:0030121">
    <property type="term" value="C:AP-1 adaptor complex"/>
    <property type="evidence" value="ECO:0007669"/>
    <property type="project" value="InterPro"/>
</dbReference>
<evidence type="ECO:0000256" key="8">
    <source>
        <dbReference type="ARBA" id="ARBA00023329"/>
    </source>
</evidence>
<dbReference type="AlphaFoldDB" id="A0AAU9T0N9"/>
<gene>
    <name evidence="13" type="ORF">TAV2_LOCUS24586</name>
</gene>
<dbReference type="Pfam" id="PF01217">
    <property type="entry name" value="Clat_adaptor_s"/>
    <property type="match status" value="1"/>
</dbReference>
<dbReference type="InterPro" id="IPR001810">
    <property type="entry name" value="F-box_dom"/>
</dbReference>
<dbReference type="GO" id="GO:0035615">
    <property type="term" value="F:clathrin adaptor activity"/>
    <property type="evidence" value="ECO:0007669"/>
    <property type="project" value="InterPro"/>
</dbReference>
<sequence>MKSIQFVLLVSRQGKVRLTKWYSPYTQKERSKVIRELSGVILNRGPKLCNFVEWRGYKVVYKRYASLYFCMCIDQEDNELEVLEIIHHYVEILDRYFGSVCELDLIFNFHKAYYILDELLIAGELQESSKKTVARIISAQDQLVEAAKEEADMADDGAVGDRRHRCYDAGGRRKTEGPVVVDSINSLPDVILQQILTFVPAKLAITTSLLSKRWRHVWCDTPSLSFDTTPMKVAWINETLARYTAPKIMRFHLNTTSICDLQLHTIYILDLQLQTINIFERWIEFVMSRHVEDLSLELWVGLYVLPHFIYTSSSVKQLTVTYCYMAPSYVSWTSLKNLSLLSCTLSDESMAKILSGCPILESLTLYNCYELRILDLGKSLRLRTLAVERNNGFQGPTQIVAPYVHCLNLRDSHEPSCTLADVSSLTEANLNICYNSDNSLKVKVVKMLEELQHVEKLTLGGNFLQILSIAELLGGHFPVLKVRALTLETEMVQYVIPGLERVLQNSPDLMKLTVHTSHCNTIPGRYLDKYLDLEDLNPARRWRSKDGVRWNRSRSDIQFKHLASFVKLMVKNTNALEKLFLLLDDPYHRFKEMVPTLCHNNKVSIAFTN</sequence>
<evidence type="ECO:0000256" key="2">
    <source>
        <dbReference type="ARBA" id="ARBA00004555"/>
    </source>
</evidence>
<organism evidence="13 14">
    <name type="scientific">Thlaspi arvense</name>
    <name type="common">Field penny-cress</name>
    <dbReference type="NCBI Taxonomy" id="13288"/>
    <lineage>
        <taxon>Eukaryota</taxon>
        <taxon>Viridiplantae</taxon>
        <taxon>Streptophyta</taxon>
        <taxon>Embryophyta</taxon>
        <taxon>Tracheophyta</taxon>
        <taxon>Spermatophyta</taxon>
        <taxon>Magnoliopsida</taxon>
        <taxon>eudicotyledons</taxon>
        <taxon>Gunneridae</taxon>
        <taxon>Pentapetalae</taxon>
        <taxon>rosids</taxon>
        <taxon>malvids</taxon>
        <taxon>Brassicales</taxon>
        <taxon>Brassicaceae</taxon>
        <taxon>Thlaspideae</taxon>
        <taxon>Thlaspi</taxon>
    </lineage>
</organism>
<evidence type="ECO:0000256" key="9">
    <source>
        <dbReference type="ARBA" id="ARBA00058887"/>
    </source>
</evidence>
<dbReference type="Gene3D" id="3.30.450.60">
    <property type="match status" value="1"/>
</dbReference>
<evidence type="ECO:0000256" key="3">
    <source>
        <dbReference type="ARBA" id="ARBA00006972"/>
    </source>
</evidence>
<dbReference type="PROSITE" id="PS00989">
    <property type="entry name" value="CLAT_ADAPTOR_S"/>
    <property type="match status" value="1"/>
</dbReference>
<dbReference type="InterPro" id="IPR036047">
    <property type="entry name" value="F-box-like_dom_sf"/>
</dbReference>
<comment type="similarity">
    <text evidence="3">Belongs to the adaptor complexes small subunit family.</text>
</comment>
<name>A0AAU9T0N9_THLAR</name>
<dbReference type="CDD" id="cd22160">
    <property type="entry name" value="F-box_AtFBL13-like"/>
    <property type="match status" value="1"/>
</dbReference>
<dbReference type="InterPro" id="IPR032675">
    <property type="entry name" value="LRR_dom_sf"/>
</dbReference>
<dbReference type="SUPFAM" id="SSF81383">
    <property type="entry name" value="F-box domain"/>
    <property type="match status" value="1"/>
</dbReference>
<dbReference type="GO" id="GO:0005829">
    <property type="term" value="C:cytosol"/>
    <property type="evidence" value="ECO:0007669"/>
    <property type="project" value="GOC"/>
</dbReference>
<evidence type="ECO:0000256" key="1">
    <source>
        <dbReference type="ARBA" id="ARBA00004145"/>
    </source>
</evidence>
<evidence type="ECO:0000259" key="12">
    <source>
        <dbReference type="PROSITE" id="PS50181"/>
    </source>
</evidence>
<dbReference type="Pfam" id="PF00646">
    <property type="entry name" value="F-box"/>
    <property type="match status" value="1"/>
</dbReference>
<dbReference type="PROSITE" id="PS50181">
    <property type="entry name" value="FBOX"/>
    <property type="match status" value="1"/>
</dbReference>
<evidence type="ECO:0000256" key="5">
    <source>
        <dbReference type="ARBA" id="ARBA00022927"/>
    </source>
</evidence>
<dbReference type="PANTHER" id="PTHR11753">
    <property type="entry name" value="ADAPTOR COMPLEXES SMALL SUBUNIT FAMILY"/>
    <property type="match status" value="1"/>
</dbReference>
<dbReference type="InterPro" id="IPR053781">
    <property type="entry name" value="F-box_AtFBL13-like"/>
</dbReference>
<keyword evidence="7" id="KW-0472">Membrane</keyword>
<dbReference type="InterPro" id="IPR022775">
    <property type="entry name" value="AP_mu_sigma_su"/>
</dbReference>
<keyword evidence="8" id="KW-0968">Cytoplasmic vesicle</keyword>
<keyword evidence="4" id="KW-0813">Transport</keyword>
<dbReference type="CDD" id="cd14831">
    <property type="entry name" value="AP1_sigma"/>
    <property type="match status" value="1"/>
</dbReference>
<dbReference type="InterPro" id="IPR011012">
    <property type="entry name" value="Longin-like_dom_sf"/>
</dbReference>
<dbReference type="FunFam" id="3.30.450.60:FF:000007">
    <property type="entry name" value="AP complex subunit sigma"/>
    <property type="match status" value="1"/>
</dbReference>
<feature type="domain" description="F-box" evidence="12">
    <location>
        <begin position="181"/>
        <end position="229"/>
    </location>
</feature>
<comment type="subunit">
    <text evidence="10">Adaptor protein complex 1 (AP-1) is a heterotetramer composed of two large adaptins (gamma-type subunit and beta-type subunit), a medium adaptin (mu-type subunit) and a small adaptin (sigma-type subunit).</text>
</comment>
<proteinExistence type="inferred from homology"/>
<evidence type="ECO:0000256" key="7">
    <source>
        <dbReference type="ARBA" id="ARBA00023136"/>
    </source>
</evidence>
<accession>A0AAU9T0N9</accession>
<dbReference type="Gene3D" id="3.80.10.10">
    <property type="entry name" value="Ribonuclease Inhibitor"/>
    <property type="match status" value="1"/>
</dbReference>
<keyword evidence="5" id="KW-0653">Protein transport</keyword>
<keyword evidence="6" id="KW-0333">Golgi apparatus</keyword>
<comment type="function">
    <text evidence="9">Subunit of clathrin-associated adaptor protein complex 1 that plays a role in protein sorting at the trans-Golgi network and early endosomes (TGN/EE). The AP complexes mediate the recruitment of clathrin to membranes and the recognition of sorting signals within the cytosolic tails of transmembrane cargo molecules.</text>
</comment>
<evidence type="ECO:0000256" key="10">
    <source>
        <dbReference type="ARBA" id="ARBA00066271"/>
    </source>
</evidence>
<evidence type="ECO:0000256" key="4">
    <source>
        <dbReference type="ARBA" id="ARBA00022448"/>
    </source>
</evidence>
<dbReference type="InterPro" id="IPR055357">
    <property type="entry name" value="LRR_At1g61320_AtMIF1"/>
</dbReference>
<dbReference type="InterPro" id="IPR000804">
    <property type="entry name" value="Clathrin_sm-chain_CS"/>
</dbReference>
<evidence type="ECO:0000313" key="14">
    <source>
        <dbReference type="Proteomes" id="UP000836841"/>
    </source>
</evidence>
<reference evidence="13 14" key="1">
    <citation type="submission" date="2022-03" db="EMBL/GenBank/DDBJ databases">
        <authorList>
            <person name="Nunn A."/>
            <person name="Chopra R."/>
            <person name="Nunn A."/>
            <person name="Contreras Garrido A."/>
        </authorList>
    </citation>
    <scope>NUCLEOTIDE SEQUENCE [LARGE SCALE GENOMIC DNA]</scope>
</reference>
<dbReference type="SUPFAM" id="SSF52047">
    <property type="entry name" value="RNI-like"/>
    <property type="match status" value="1"/>
</dbReference>
<dbReference type="EMBL" id="OU466863">
    <property type="protein sequence ID" value="CAH2076664.1"/>
    <property type="molecule type" value="Genomic_DNA"/>
</dbReference>
<dbReference type="GO" id="GO:0016482">
    <property type="term" value="P:cytosolic transport"/>
    <property type="evidence" value="ECO:0007669"/>
    <property type="project" value="UniProtKB-ARBA"/>
</dbReference>
<protein>
    <recommendedName>
        <fullName evidence="11">Adaptor AP-1 19 kDa protein</fullName>
    </recommendedName>
</protein>
<comment type="subcellular location">
    <subcellularLocation>
        <location evidence="1">Cytoplasmic vesicle</location>
        <location evidence="1">Clathrin-coated vesicle membrane</location>
        <topology evidence="1">Peripheral membrane protein</topology>
        <orientation evidence="1">Cytoplasmic side</orientation>
    </subcellularLocation>
    <subcellularLocation>
        <location evidence="2">Golgi apparatus</location>
    </subcellularLocation>
</comment>